<dbReference type="WBParaSite" id="ES5_v2.g13782.t1">
    <property type="protein sequence ID" value="ES5_v2.g13782.t1"/>
    <property type="gene ID" value="ES5_v2.g13782"/>
</dbReference>
<name>A0AC34F9B5_9BILA</name>
<evidence type="ECO:0000313" key="1">
    <source>
        <dbReference type="Proteomes" id="UP000887579"/>
    </source>
</evidence>
<accession>A0AC34F9B5</accession>
<dbReference type="Proteomes" id="UP000887579">
    <property type="component" value="Unplaced"/>
</dbReference>
<protein>
    <submittedName>
        <fullName evidence="2">BTB domain-containing protein</fullName>
    </submittedName>
</protein>
<organism evidence="1 2">
    <name type="scientific">Panagrolaimus sp. ES5</name>
    <dbReference type="NCBI Taxonomy" id="591445"/>
    <lineage>
        <taxon>Eukaryota</taxon>
        <taxon>Metazoa</taxon>
        <taxon>Ecdysozoa</taxon>
        <taxon>Nematoda</taxon>
        <taxon>Chromadorea</taxon>
        <taxon>Rhabditida</taxon>
        <taxon>Tylenchina</taxon>
        <taxon>Panagrolaimomorpha</taxon>
        <taxon>Panagrolaimoidea</taxon>
        <taxon>Panagrolaimidae</taxon>
        <taxon>Panagrolaimus</taxon>
    </lineage>
</organism>
<proteinExistence type="predicted"/>
<sequence length="317" mass="36284">MSSSVEIQLPFAIKWTVKESDLKALGPSNSGALNSKRKRLNPHIQYHLSCYPYGTKEDSQTTVVLNLELGRSHKVSADFTLQILPNLFSENVSHFFEKTGTHACFICSSEELFNVEKKYFVDGEMTIYLHGILKYQETQMENVATTNARNLGKALFDRSDKDFAFVVKGQQIMIHKYILGVQSPVFDKITQTKNNNFVEIPNFPFEVVEIIVKLCYDIHVPESLIYENKVQLFEFADQYQMDSIKEMIETFIIKKLSVINVCSIANCSIVGKAMNLQKHCYNLLMKCLKEETVVADLKILNKDFQLKLLEDAFVFNG</sequence>
<reference evidence="2" key="1">
    <citation type="submission" date="2022-11" db="UniProtKB">
        <authorList>
            <consortium name="WormBaseParasite"/>
        </authorList>
    </citation>
    <scope>IDENTIFICATION</scope>
</reference>
<evidence type="ECO:0000313" key="2">
    <source>
        <dbReference type="WBParaSite" id="ES5_v2.g13782.t1"/>
    </source>
</evidence>